<dbReference type="SUPFAM" id="SSF53850">
    <property type="entry name" value="Periplasmic binding protein-like II"/>
    <property type="match status" value="1"/>
</dbReference>
<organism evidence="6 7">
    <name type="scientific">Amycolatopsis bartoniae</name>
    <dbReference type="NCBI Taxonomy" id="941986"/>
    <lineage>
        <taxon>Bacteria</taxon>
        <taxon>Bacillati</taxon>
        <taxon>Actinomycetota</taxon>
        <taxon>Actinomycetes</taxon>
        <taxon>Pseudonocardiales</taxon>
        <taxon>Pseudonocardiaceae</taxon>
        <taxon>Amycolatopsis</taxon>
    </lineage>
</organism>
<proteinExistence type="inferred from homology"/>
<protein>
    <recommendedName>
        <fullName evidence="5">SsuA/THI5-like domain-containing protein</fullName>
    </recommendedName>
</protein>
<reference evidence="6" key="1">
    <citation type="journal article" date="2014" name="Int. J. Syst. Evol. Microbiol.">
        <title>Complete genome sequence of Corynebacterium casei LMG S-19264T (=DSM 44701T), isolated from a smear-ripened cheese.</title>
        <authorList>
            <consortium name="US DOE Joint Genome Institute (JGI-PGF)"/>
            <person name="Walter F."/>
            <person name="Albersmeier A."/>
            <person name="Kalinowski J."/>
            <person name="Ruckert C."/>
        </authorList>
    </citation>
    <scope>NUCLEOTIDE SEQUENCE</scope>
    <source>
        <strain evidence="6">CGMCC 4.7679</strain>
    </source>
</reference>
<dbReference type="AlphaFoldDB" id="A0A8H9IN91"/>
<feature type="chain" id="PRO_5034304849" description="SsuA/THI5-like domain-containing protein" evidence="4">
    <location>
        <begin position="34"/>
        <end position="342"/>
    </location>
</feature>
<comment type="caution">
    <text evidence="6">The sequence shown here is derived from an EMBL/GenBank/DDBJ whole genome shotgun (WGS) entry which is preliminary data.</text>
</comment>
<dbReference type="InterPro" id="IPR006311">
    <property type="entry name" value="TAT_signal"/>
</dbReference>
<dbReference type="Pfam" id="PF09084">
    <property type="entry name" value="NMT1"/>
    <property type="match status" value="1"/>
</dbReference>
<evidence type="ECO:0000256" key="2">
    <source>
        <dbReference type="ARBA" id="ARBA00010742"/>
    </source>
</evidence>
<evidence type="ECO:0000256" key="4">
    <source>
        <dbReference type="SAM" id="SignalP"/>
    </source>
</evidence>
<gene>
    <name evidence="6" type="ORF">GCM10017566_04780</name>
</gene>
<dbReference type="Proteomes" id="UP000658656">
    <property type="component" value="Unassembled WGS sequence"/>
</dbReference>
<evidence type="ECO:0000256" key="1">
    <source>
        <dbReference type="ARBA" id="ARBA00004418"/>
    </source>
</evidence>
<reference evidence="6" key="2">
    <citation type="submission" date="2020-09" db="EMBL/GenBank/DDBJ databases">
        <authorList>
            <person name="Sun Q."/>
            <person name="Zhou Y."/>
        </authorList>
    </citation>
    <scope>NUCLEOTIDE SEQUENCE</scope>
    <source>
        <strain evidence="6">CGMCC 4.7679</strain>
    </source>
</reference>
<feature type="signal peptide" evidence="4">
    <location>
        <begin position="1"/>
        <end position="33"/>
    </location>
</feature>
<dbReference type="Gene3D" id="3.40.190.10">
    <property type="entry name" value="Periplasmic binding protein-like II"/>
    <property type="match status" value="2"/>
</dbReference>
<comment type="subcellular location">
    <subcellularLocation>
        <location evidence="1">Periplasm</location>
    </subcellularLocation>
</comment>
<keyword evidence="3 4" id="KW-0732">Signal</keyword>
<evidence type="ECO:0000259" key="5">
    <source>
        <dbReference type="Pfam" id="PF09084"/>
    </source>
</evidence>
<dbReference type="EMBL" id="BNAV01000001">
    <property type="protein sequence ID" value="GHF35112.1"/>
    <property type="molecule type" value="Genomic_DNA"/>
</dbReference>
<dbReference type="PROSITE" id="PS51318">
    <property type="entry name" value="TAT"/>
    <property type="match status" value="1"/>
</dbReference>
<dbReference type="PANTHER" id="PTHR30024:SF47">
    <property type="entry name" value="TAURINE-BINDING PERIPLASMIC PROTEIN"/>
    <property type="match status" value="1"/>
</dbReference>
<feature type="domain" description="SsuA/THI5-like" evidence="5">
    <location>
        <begin position="60"/>
        <end position="274"/>
    </location>
</feature>
<evidence type="ECO:0000313" key="6">
    <source>
        <dbReference type="EMBL" id="GHF35112.1"/>
    </source>
</evidence>
<keyword evidence="7" id="KW-1185">Reference proteome</keyword>
<dbReference type="PANTHER" id="PTHR30024">
    <property type="entry name" value="ALIPHATIC SULFONATES-BINDING PROTEIN-RELATED"/>
    <property type="match status" value="1"/>
</dbReference>
<dbReference type="GO" id="GO:0042918">
    <property type="term" value="P:alkanesulfonate transmembrane transport"/>
    <property type="evidence" value="ECO:0007669"/>
    <property type="project" value="TreeGrafter"/>
</dbReference>
<dbReference type="GO" id="GO:0042597">
    <property type="term" value="C:periplasmic space"/>
    <property type="evidence" value="ECO:0007669"/>
    <property type="project" value="UniProtKB-SubCell"/>
</dbReference>
<name>A0A8H9IN91_9PSEU</name>
<comment type="similarity">
    <text evidence="2">Belongs to the bacterial solute-binding protein SsuA/TauA family.</text>
</comment>
<sequence length="342" mass="35823">MVSHSFPRLEPGRIPRRSALLAAAALALVPALAACGSGGAGGVAAGSNRITVLRSSGAVFEPLYIAEQQGYFKDAGLDVTIKEGAADTAQNAPSVLNGEAQFAMTDGQGFLKAAVQGLPVRATTSLQSSNSKTKATDGLLVKPDSPIKSFKDLEGKTVGMPSLTGSVQFICEYLVKQAGGDPSKVNYVALPTASLNDSVQSGKIDAAYTFASFFDAGKQAGLRAMGNGMNELLGYNQGLLFASQSYLQANGDTAKKFIDAVAKGIDYANSHPDAVRAVDKQYTKLSADYIDKAPVNYYDKTIYTGVMTTTIQMSVQFGLLSKAPDEKNLYWDKAPTAASAGN</sequence>
<evidence type="ECO:0000256" key="3">
    <source>
        <dbReference type="ARBA" id="ARBA00022729"/>
    </source>
</evidence>
<dbReference type="InterPro" id="IPR015168">
    <property type="entry name" value="SsuA/THI5"/>
</dbReference>
<accession>A0A8H9IN91</accession>
<evidence type="ECO:0000313" key="7">
    <source>
        <dbReference type="Proteomes" id="UP000658656"/>
    </source>
</evidence>